<name>A0A4U5MMI6_STECR</name>
<dbReference type="PRINTS" id="PR00193">
    <property type="entry name" value="MYOSINHEAVY"/>
</dbReference>
<evidence type="ECO:0000256" key="9">
    <source>
        <dbReference type="SAM" id="Phobius"/>
    </source>
</evidence>
<dbReference type="PANTHER" id="PTHR13140:SF706">
    <property type="entry name" value="DILUTE CLASS UNCONVENTIONAL MYOSIN, ISOFORM C"/>
    <property type="match status" value="1"/>
</dbReference>
<keyword evidence="2" id="KW-0067">ATP-binding</keyword>
<reference evidence="11 12" key="2">
    <citation type="journal article" date="2019" name="G3 (Bethesda)">
        <title>Hybrid Assembly of the Genome of the Entomopathogenic Nematode Steinernema carpocapsae Identifies the X-Chromosome.</title>
        <authorList>
            <person name="Serra L."/>
            <person name="Macchietto M."/>
            <person name="Macias-Munoz A."/>
            <person name="McGill C.J."/>
            <person name="Rodriguez I.M."/>
            <person name="Rodriguez B."/>
            <person name="Murad R."/>
            <person name="Mortazavi A."/>
        </authorList>
    </citation>
    <scope>NUCLEOTIDE SEQUENCE [LARGE SCALE GENOMIC DNA]</scope>
    <source>
        <strain evidence="11 12">ALL</strain>
    </source>
</reference>
<feature type="coiled-coil region" evidence="7">
    <location>
        <begin position="643"/>
        <end position="793"/>
    </location>
</feature>
<dbReference type="SMART" id="SM00242">
    <property type="entry name" value="MYSc"/>
    <property type="match status" value="1"/>
</dbReference>
<dbReference type="GO" id="GO:0007015">
    <property type="term" value="P:actin filament organization"/>
    <property type="evidence" value="ECO:0007669"/>
    <property type="project" value="TreeGrafter"/>
</dbReference>
<dbReference type="GO" id="GO:0000146">
    <property type="term" value="F:microfilament motor activity"/>
    <property type="evidence" value="ECO:0007669"/>
    <property type="project" value="TreeGrafter"/>
</dbReference>
<reference evidence="11 12" key="1">
    <citation type="journal article" date="2015" name="Genome Biol.">
        <title>Comparative genomics of Steinernema reveals deeply conserved gene regulatory networks.</title>
        <authorList>
            <person name="Dillman A.R."/>
            <person name="Macchietto M."/>
            <person name="Porter C.F."/>
            <person name="Rogers A."/>
            <person name="Williams B."/>
            <person name="Antoshechkin I."/>
            <person name="Lee M.M."/>
            <person name="Goodwin Z."/>
            <person name="Lu X."/>
            <person name="Lewis E.E."/>
            <person name="Goodrich-Blair H."/>
            <person name="Stock S.P."/>
            <person name="Adams B.J."/>
            <person name="Sternberg P.W."/>
            <person name="Mortazavi A."/>
        </authorList>
    </citation>
    <scope>NUCLEOTIDE SEQUENCE [LARGE SCALE GENOMIC DNA]</scope>
    <source>
        <strain evidence="11 12">ALL</strain>
    </source>
</reference>
<gene>
    <name evidence="11" type="ORF">L596_022680</name>
</gene>
<dbReference type="STRING" id="34508.A0A4U5MMI6"/>
<dbReference type="GO" id="GO:0005737">
    <property type="term" value="C:cytoplasm"/>
    <property type="evidence" value="ECO:0007669"/>
    <property type="project" value="TreeGrafter"/>
</dbReference>
<accession>A0A4U5MMI6</accession>
<evidence type="ECO:0000256" key="6">
    <source>
        <dbReference type="PROSITE-ProRule" id="PRU00782"/>
    </source>
</evidence>
<dbReference type="OrthoDB" id="6108017at2759"/>
<evidence type="ECO:0000256" key="4">
    <source>
        <dbReference type="ARBA" id="ARBA00023175"/>
    </source>
</evidence>
<dbReference type="Gene3D" id="1.20.58.530">
    <property type="match status" value="1"/>
</dbReference>
<feature type="region of interest" description="Disordered" evidence="8">
    <location>
        <begin position="963"/>
        <end position="996"/>
    </location>
</feature>
<keyword evidence="3 6" id="KW-0518">Myosin</keyword>
<evidence type="ECO:0000259" key="10">
    <source>
        <dbReference type="PROSITE" id="PS51456"/>
    </source>
</evidence>
<dbReference type="Gene3D" id="3.40.850.10">
    <property type="entry name" value="Kinesin motor domain"/>
    <property type="match status" value="1"/>
</dbReference>
<dbReference type="InterPro" id="IPR001609">
    <property type="entry name" value="Myosin_head_motor_dom-like"/>
</dbReference>
<keyword evidence="4" id="KW-0505">Motor protein</keyword>
<dbReference type="SMART" id="SM00015">
    <property type="entry name" value="IQ"/>
    <property type="match status" value="6"/>
</dbReference>
<comment type="similarity">
    <text evidence="6">Belongs to the TRAFAC class myosin-kinesin ATPase superfamily. Myosin family.</text>
</comment>
<dbReference type="GO" id="GO:0005524">
    <property type="term" value="F:ATP binding"/>
    <property type="evidence" value="ECO:0007669"/>
    <property type="project" value="UniProtKB-KW"/>
</dbReference>
<dbReference type="InterPro" id="IPR036961">
    <property type="entry name" value="Kinesin_motor_dom_sf"/>
</dbReference>
<dbReference type="Gene3D" id="1.20.120.720">
    <property type="entry name" value="Myosin VI head, motor domain, U50 subdomain"/>
    <property type="match status" value="1"/>
</dbReference>
<proteinExistence type="inferred from homology"/>
<keyword evidence="12" id="KW-1185">Reference proteome</keyword>
<dbReference type="Gene3D" id="1.10.10.820">
    <property type="match status" value="1"/>
</dbReference>
<dbReference type="GO" id="GO:0016020">
    <property type="term" value="C:membrane"/>
    <property type="evidence" value="ECO:0007669"/>
    <property type="project" value="TreeGrafter"/>
</dbReference>
<dbReference type="PANTHER" id="PTHR13140">
    <property type="entry name" value="MYOSIN"/>
    <property type="match status" value="1"/>
</dbReference>
<keyword evidence="5 6" id="KW-0009">Actin-binding</keyword>
<dbReference type="Pfam" id="PF00612">
    <property type="entry name" value="IQ"/>
    <property type="match status" value="3"/>
</dbReference>
<feature type="domain" description="Myosin motor" evidence="10">
    <location>
        <begin position="1"/>
        <end position="486"/>
    </location>
</feature>
<evidence type="ECO:0000256" key="5">
    <source>
        <dbReference type="ARBA" id="ARBA00023203"/>
    </source>
</evidence>
<dbReference type="Pfam" id="PF00063">
    <property type="entry name" value="Myosin_head"/>
    <property type="match status" value="1"/>
</dbReference>
<dbReference type="AlphaFoldDB" id="A0A4U5MMI6"/>
<dbReference type="Gene3D" id="3.30.70.1590">
    <property type="match status" value="1"/>
</dbReference>
<evidence type="ECO:0000256" key="1">
    <source>
        <dbReference type="ARBA" id="ARBA00022741"/>
    </source>
</evidence>
<dbReference type="EMBL" id="AZBU02000007">
    <property type="protein sequence ID" value="TKR70691.1"/>
    <property type="molecule type" value="Genomic_DNA"/>
</dbReference>
<comment type="caution">
    <text evidence="11">The sequence shown here is derived from an EMBL/GenBank/DDBJ whole genome shotgun (WGS) entry which is preliminary data.</text>
</comment>
<keyword evidence="9" id="KW-0812">Transmembrane</keyword>
<dbReference type="Proteomes" id="UP000298663">
    <property type="component" value="Unassembled WGS sequence"/>
</dbReference>
<dbReference type="GO" id="GO:0016459">
    <property type="term" value="C:myosin complex"/>
    <property type="evidence" value="ECO:0007669"/>
    <property type="project" value="UniProtKB-KW"/>
</dbReference>
<dbReference type="Gene3D" id="1.20.5.190">
    <property type="match status" value="2"/>
</dbReference>
<keyword evidence="7" id="KW-0175">Coiled coil</keyword>
<evidence type="ECO:0000313" key="12">
    <source>
        <dbReference type="Proteomes" id="UP000298663"/>
    </source>
</evidence>
<protein>
    <recommendedName>
        <fullName evidence="10">Myosin motor domain-containing protein</fullName>
    </recommendedName>
</protein>
<comment type="caution">
    <text evidence="6">Lacks conserved residue(s) required for the propagation of feature annotation.</text>
</comment>
<keyword evidence="1" id="KW-0547">Nucleotide-binding</keyword>
<evidence type="ECO:0000256" key="2">
    <source>
        <dbReference type="ARBA" id="ARBA00022840"/>
    </source>
</evidence>
<evidence type="ECO:0000256" key="3">
    <source>
        <dbReference type="ARBA" id="ARBA00023123"/>
    </source>
</evidence>
<evidence type="ECO:0000313" key="11">
    <source>
        <dbReference type="EMBL" id="TKR70691.1"/>
    </source>
</evidence>
<dbReference type="PROSITE" id="PS51456">
    <property type="entry name" value="MYOSIN_MOTOR"/>
    <property type="match status" value="1"/>
</dbReference>
<feature type="transmembrane region" description="Helical" evidence="9">
    <location>
        <begin position="1055"/>
        <end position="1077"/>
    </location>
</feature>
<dbReference type="InterPro" id="IPR000048">
    <property type="entry name" value="IQ_motif_EF-hand-BS"/>
</dbReference>
<dbReference type="GO" id="GO:0051015">
    <property type="term" value="F:actin filament binding"/>
    <property type="evidence" value="ECO:0007669"/>
    <property type="project" value="TreeGrafter"/>
</dbReference>
<keyword evidence="9" id="KW-0472">Membrane</keyword>
<feature type="region of interest" description="Actin-binding" evidence="6">
    <location>
        <begin position="365"/>
        <end position="387"/>
    </location>
</feature>
<evidence type="ECO:0000256" key="8">
    <source>
        <dbReference type="SAM" id="MobiDB-lite"/>
    </source>
</evidence>
<dbReference type="InterPro" id="IPR027417">
    <property type="entry name" value="P-loop_NTPase"/>
</dbReference>
<dbReference type="PROSITE" id="PS50096">
    <property type="entry name" value="IQ"/>
    <property type="match status" value="4"/>
</dbReference>
<sequence length="1079" mass="124235">MCAYADHELLLPFTLQEADDYAYINMGEANEIEGVDDRADFLETVKAFELLGMSREQLSDIFRLLSGLLLFGNIDFATGPGDGSTVDSRSAATVSKLCSDFYQIDERGLSTWLTAREIRAGLDVVRKQLNEQQATANRDALSKMIYASLFAWIVDKINASLREKDAKSSSKSRAKLAAQRFIGVLDIYGFETFEVNSFEQFCINYANEKLQQQFNQHVFKLEQEEYVREEISWVRIDFYDNQPCIDLIEGRPGIIDYLDEQCKMVRATDADWLNQLRNCNTIKKREHFVLPKFKDPSFMIRHFAADVSYQIDGFLEKNRDTVNEQLLGIVCNSDFSFLKEILGDVASMRGGQRKKTVSCQFRDSLKELIVVLTSTRPHYVRCIKPNDDKERYCFEPKRAIQQLRACGVLETVRISAAGYPSRWSYEDFGRRYRVLYPEGKAMWRDQPKKFAERACHKSIEEDKFALGKTKIFFRTGQVARLERLRQDTLSASALKIQTTWRGFVQRRRYQQLRNNVQIMQAATRAFLAFRRIKYLQMHRAAICVQAHVRGFLQRQRYEKLRAACTAIQARFRGSLVRAWFNKLRYEKKAIIIQKYCWLVRREQIERMKKIVMVQCQVRKWLAKRRLKELKIEAKSVGHLQKLNQGLEIKIISLQQKLDVLAAENHKLKDKCAVDAEKIKVTNAELLSDREELEVLRAQVATLEEKNAQAVKESEEKSSENAVLEARLKDKMEEFEKTANEHKDTLAEMKHRMEGLKSKLDAMTEEKIKAEMQAKQESEKLKVADSNLSQMREQLLLNASLLDSPGLSRAGSMRSSCNGYDRNNSLALIGPDGKTVAIGNGKEMNELELIFAQQKMISDLRSTLERSQRETDRLQNLLESNMLMENLDKRSSVRAYDAQKVQELELNNVKMRQDLARLAKEKDEGGAKSMDFAPIIERAIEENDRRREESVELRALLAARFERQTASPSISPRPDSGHWSANGAARSESDTSVNDVDDELSVDRQYRQLKSQVQLMQRSMAERDQEIEGLQTRMKELLSLAAKKLTNSDGGNRFCLFGVFEYVIGVLITLFLAFLFGVTD</sequence>
<keyword evidence="9" id="KW-1133">Transmembrane helix</keyword>
<evidence type="ECO:0000256" key="7">
    <source>
        <dbReference type="SAM" id="Coils"/>
    </source>
</evidence>
<dbReference type="SUPFAM" id="SSF52540">
    <property type="entry name" value="P-loop containing nucleoside triphosphate hydrolases"/>
    <property type="match status" value="2"/>
</dbReference>
<organism evidence="11 12">
    <name type="scientific">Steinernema carpocapsae</name>
    <name type="common">Entomopathogenic nematode</name>
    <dbReference type="NCBI Taxonomy" id="34508"/>
    <lineage>
        <taxon>Eukaryota</taxon>
        <taxon>Metazoa</taxon>
        <taxon>Ecdysozoa</taxon>
        <taxon>Nematoda</taxon>
        <taxon>Chromadorea</taxon>
        <taxon>Rhabditida</taxon>
        <taxon>Tylenchina</taxon>
        <taxon>Panagrolaimomorpha</taxon>
        <taxon>Strongyloidoidea</taxon>
        <taxon>Steinernematidae</taxon>
        <taxon>Steinernema</taxon>
    </lineage>
</organism>